<name>A0ACC6QKT9_9ACTN</name>
<evidence type="ECO:0000313" key="1">
    <source>
        <dbReference type="EMBL" id="MEJ8658427.1"/>
    </source>
</evidence>
<comment type="caution">
    <text evidence="1">The sequence shown here is derived from an EMBL/GenBank/DDBJ whole genome shotgun (WGS) entry which is preliminary data.</text>
</comment>
<accession>A0ACC6QKT9</accession>
<sequence length="59" mass="5574">MEVGPRPGEPPSVAVVVEGPPKGPARAMAATAAMVVAGAVAADLEVRAAAGVAAPARSA</sequence>
<dbReference type="Proteomes" id="UP001375539">
    <property type="component" value="Unassembled WGS sequence"/>
</dbReference>
<keyword evidence="2" id="KW-1185">Reference proteome</keyword>
<protein>
    <submittedName>
        <fullName evidence="1">Uncharacterized protein</fullName>
    </submittedName>
</protein>
<reference evidence="1" key="1">
    <citation type="submission" date="2024-03" db="EMBL/GenBank/DDBJ databases">
        <title>Novel Streptomyces species of biotechnological and ecological value are a feature of Machair soil.</title>
        <authorList>
            <person name="Prole J.R."/>
            <person name="Goodfellow M."/>
            <person name="Allenby N."/>
            <person name="Ward A.C."/>
        </authorList>
    </citation>
    <scope>NUCLEOTIDE SEQUENCE</scope>
    <source>
        <strain evidence="1">MS1.AVA.4</strain>
    </source>
</reference>
<dbReference type="EMBL" id="JBBKAI010000002">
    <property type="protein sequence ID" value="MEJ8658427.1"/>
    <property type="molecule type" value="Genomic_DNA"/>
</dbReference>
<organism evidence="1 2">
    <name type="scientific">Streptomyces pratisoli</name>
    <dbReference type="NCBI Taxonomy" id="3139917"/>
    <lineage>
        <taxon>Bacteria</taxon>
        <taxon>Bacillati</taxon>
        <taxon>Actinomycetota</taxon>
        <taxon>Actinomycetes</taxon>
        <taxon>Kitasatosporales</taxon>
        <taxon>Streptomycetaceae</taxon>
        <taxon>Streptomyces</taxon>
    </lineage>
</organism>
<gene>
    <name evidence="1" type="ORF">WKI58_18210</name>
</gene>
<evidence type="ECO:0000313" key="2">
    <source>
        <dbReference type="Proteomes" id="UP001375539"/>
    </source>
</evidence>
<proteinExistence type="predicted"/>